<accession>A0A7X6JCR5</accession>
<sequence>MAVNARIAATECSFMFPPSHNEPQPTSRTGSPIARAATQADTTAQKRNSSGNAIKSVLRAPHLTQSGQKAHQITNVSMPRPELAQHHYLIITKQQIGLLAKLASQVF</sequence>
<evidence type="ECO:0000313" key="1">
    <source>
        <dbReference type="EMBL" id="NKW09765.1"/>
    </source>
</evidence>
<name>A0A7X6JCR5_9HYPH</name>
<gene>
    <name evidence="1" type="ORF">HGG76_09865</name>
</gene>
<dbReference type="Proteomes" id="UP000558475">
    <property type="component" value="Unassembled WGS sequence"/>
</dbReference>
<dbReference type="EMBL" id="JAAXZB010000001">
    <property type="protein sequence ID" value="NKW09765.1"/>
    <property type="molecule type" value="Genomic_DNA"/>
</dbReference>
<comment type="caution">
    <text evidence="1">The sequence shown here is derived from an EMBL/GenBank/DDBJ whole genome shotgun (WGS) entry which is preliminary data.</text>
</comment>
<proteinExistence type="predicted"/>
<evidence type="ECO:0000313" key="2">
    <source>
        <dbReference type="Proteomes" id="UP000558475"/>
    </source>
</evidence>
<protein>
    <submittedName>
        <fullName evidence="1">Uncharacterized protein</fullName>
    </submittedName>
</protein>
<reference evidence="1 2" key="1">
    <citation type="submission" date="2020-04" db="EMBL/GenBank/DDBJ databases">
        <title>Whole genome sequencing of clinical and environmental type strains of Ochrobactrum.</title>
        <authorList>
            <person name="Dharne M."/>
        </authorList>
    </citation>
    <scope>NUCLEOTIDE SEQUENCE [LARGE SCALE GENOMIC DNA]</scope>
    <source>
        <strain evidence="1 2">DSM 13340</strain>
    </source>
</reference>
<organism evidence="1 2">
    <name type="scientific">Brucella tritici</name>
    <dbReference type="NCBI Taxonomy" id="94626"/>
    <lineage>
        <taxon>Bacteria</taxon>
        <taxon>Pseudomonadati</taxon>
        <taxon>Pseudomonadota</taxon>
        <taxon>Alphaproteobacteria</taxon>
        <taxon>Hyphomicrobiales</taxon>
        <taxon>Brucellaceae</taxon>
        <taxon>Brucella/Ochrobactrum group</taxon>
        <taxon>Brucella</taxon>
    </lineage>
</organism>
<dbReference type="AlphaFoldDB" id="A0A7X6JCR5"/>